<feature type="coiled-coil region" evidence="7">
    <location>
        <begin position="1"/>
        <end position="59"/>
    </location>
</feature>
<comment type="function">
    <text evidence="6">Bidirectionally degrades single-stranded DNA into large acid-insoluble oligonucleotides, which are then degraded further into small acid-soluble oligonucleotides.</text>
</comment>
<reference evidence="9 10" key="1">
    <citation type="submission" date="2017-01" db="EMBL/GenBank/DDBJ databases">
        <authorList>
            <person name="Mah S.A."/>
            <person name="Swanson W.J."/>
            <person name="Moy G.W."/>
            <person name="Vacquier V.D."/>
        </authorList>
    </citation>
    <scope>NUCLEOTIDE SEQUENCE [LARGE SCALE GENOMIC DNA]</scope>
    <source>
        <strain evidence="9 10">ASpG1</strain>
    </source>
</reference>
<dbReference type="GO" id="GO:0006308">
    <property type="term" value="P:DNA catabolic process"/>
    <property type="evidence" value="ECO:0007669"/>
    <property type="project" value="UniProtKB-UniRule"/>
</dbReference>
<organism evidence="9 10">
    <name type="scientific">Alkalispirochaeta americana</name>
    <dbReference type="NCBI Taxonomy" id="159291"/>
    <lineage>
        <taxon>Bacteria</taxon>
        <taxon>Pseudomonadati</taxon>
        <taxon>Spirochaetota</taxon>
        <taxon>Spirochaetia</taxon>
        <taxon>Spirochaetales</taxon>
        <taxon>Spirochaetaceae</taxon>
        <taxon>Alkalispirochaeta</taxon>
    </lineage>
</organism>
<dbReference type="Gene3D" id="1.10.287.1040">
    <property type="entry name" value="Exonuclease VII, small subunit"/>
    <property type="match status" value="1"/>
</dbReference>
<dbReference type="NCBIfam" id="TIGR01280">
    <property type="entry name" value="xseB"/>
    <property type="match status" value="1"/>
</dbReference>
<evidence type="ECO:0000256" key="2">
    <source>
        <dbReference type="ARBA" id="ARBA00022490"/>
    </source>
</evidence>
<keyword evidence="3 6" id="KW-0540">Nuclease</keyword>
<keyword evidence="4 6" id="KW-0378">Hydrolase</keyword>
<dbReference type="AlphaFoldDB" id="A0A1N6PBK7"/>
<dbReference type="HAMAP" id="MF_00337">
    <property type="entry name" value="Exonuc_7_S"/>
    <property type="match status" value="1"/>
</dbReference>
<dbReference type="OrthoDB" id="5591562at2"/>
<evidence type="ECO:0000256" key="8">
    <source>
        <dbReference type="SAM" id="MobiDB-lite"/>
    </source>
</evidence>
<dbReference type="PANTHER" id="PTHR34137:SF1">
    <property type="entry name" value="EXODEOXYRIBONUCLEASE 7 SMALL SUBUNIT"/>
    <property type="match status" value="1"/>
</dbReference>
<name>A0A1N6PBK7_9SPIO</name>
<dbReference type="EC" id="3.1.11.6" evidence="6"/>
<dbReference type="Proteomes" id="UP000186400">
    <property type="component" value="Unassembled WGS sequence"/>
</dbReference>
<comment type="subcellular location">
    <subcellularLocation>
        <location evidence="6">Cytoplasm</location>
    </subcellularLocation>
</comment>
<dbReference type="PANTHER" id="PTHR34137">
    <property type="entry name" value="EXODEOXYRIBONUCLEASE 7 SMALL SUBUNIT"/>
    <property type="match status" value="1"/>
</dbReference>
<evidence type="ECO:0000256" key="4">
    <source>
        <dbReference type="ARBA" id="ARBA00022801"/>
    </source>
</evidence>
<comment type="catalytic activity">
    <reaction evidence="6">
        <text>Exonucleolytic cleavage in either 5'- to 3'- or 3'- to 5'-direction to yield nucleoside 5'-phosphates.</text>
        <dbReference type="EC" id="3.1.11.6"/>
    </reaction>
</comment>
<dbReference type="EMBL" id="FTMS01000002">
    <property type="protein sequence ID" value="SIQ01616.1"/>
    <property type="molecule type" value="Genomic_DNA"/>
</dbReference>
<proteinExistence type="inferred from homology"/>
<feature type="compositionally biased region" description="Basic and acidic residues" evidence="8">
    <location>
        <begin position="75"/>
        <end position="86"/>
    </location>
</feature>
<keyword evidence="2 6" id="KW-0963">Cytoplasm</keyword>
<keyword evidence="5 6" id="KW-0269">Exonuclease</keyword>
<sequence length="101" mass="11424">MKPFEERLERLEEIAEKLRDGTIPIDQASSLFEEGLTLARSLEGELQKLERRIQILVNKPESPEDTEPPVLELFPELRPHGTDHSGENVSGTGPSKEHKEP</sequence>
<evidence type="ECO:0000256" key="3">
    <source>
        <dbReference type="ARBA" id="ARBA00022722"/>
    </source>
</evidence>
<evidence type="ECO:0000256" key="6">
    <source>
        <dbReference type="HAMAP-Rule" id="MF_00337"/>
    </source>
</evidence>
<dbReference type="Pfam" id="PF02609">
    <property type="entry name" value="Exonuc_VII_S"/>
    <property type="match status" value="1"/>
</dbReference>
<evidence type="ECO:0000313" key="9">
    <source>
        <dbReference type="EMBL" id="SIQ01616.1"/>
    </source>
</evidence>
<accession>A0A1N6PBK7</accession>
<dbReference type="STRING" id="159291.SAMN05920897_102221"/>
<keyword evidence="7" id="KW-0175">Coiled coil</keyword>
<keyword evidence="10" id="KW-1185">Reference proteome</keyword>
<comment type="similarity">
    <text evidence="1 6">Belongs to the XseB family.</text>
</comment>
<dbReference type="InterPro" id="IPR037004">
    <property type="entry name" value="Exonuc_VII_ssu_sf"/>
</dbReference>
<dbReference type="GO" id="GO:0009318">
    <property type="term" value="C:exodeoxyribonuclease VII complex"/>
    <property type="evidence" value="ECO:0007669"/>
    <property type="project" value="UniProtKB-UniRule"/>
</dbReference>
<evidence type="ECO:0000313" key="10">
    <source>
        <dbReference type="Proteomes" id="UP000186400"/>
    </source>
</evidence>
<dbReference type="SUPFAM" id="SSF116842">
    <property type="entry name" value="XseB-like"/>
    <property type="match status" value="1"/>
</dbReference>
<comment type="subunit">
    <text evidence="6">Heterooligomer composed of large and small subunits.</text>
</comment>
<evidence type="ECO:0000256" key="1">
    <source>
        <dbReference type="ARBA" id="ARBA00009998"/>
    </source>
</evidence>
<feature type="region of interest" description="Disordered" evidence="8">
    <location>
        <begin position="59"/>
        <end position="101"/>
    </location>
</feature>
<dbReference type="GO" id="GO:0005829">
    <property type="term" value="C:cytosol"/>
    <property type="evidence" value="ECO:0007669"/>
    <property type="project" value="TreeGrafter"/>
</dbReference>
<dbReference type="InterPro" id="IPR003761">
    <property type="entry name" value="Exonuc_VII_S"/>
</dbReference>
<gene>
    <name evidence="6" type="primary">xseB</name>
    <name evidence="9" type="ORF">SAMN05920897_102221</name>
</gene>
<evidence type="ECO:0000256" key="5">
    <source>
        <dbReference type="ARBA" id="ARBA00022839"/>
    </source>
</evidence>
<protein>
    <recommendedName>
        <fullName evidence="6">Exodeoxyribonuclease 7 small subunit</fullName>
        <ecNumber evidence="6">3.1.11.6</ecNumber>
    </recommendedName>
    <alternativeName>
        <fullName evidence="6">Exodeoxyribonuclease VII small subunit</fullName>
        <shortName evidence="6">Exonuclease VII small subunit</shortName>
    </alternativeName>
</protein>
<evidence type="ECO:0000256" key="7">
    <source>
        <dbReference type="SAM" id="Coils"/>
    </source>
</evidence>
<dbReference type="GO" id="GO:0008855">
    <property type="term" value="F:exodeoxyribonuclease VII activity"/>
    <property type="evidence" value="ECO:0007669"/>
    <property type="project" value="UniProtKB-UniRule"/>
</dbReference>
<dbReference type="RefSeq" id="WP_083943662.1">
    <property type="nucleotide sequence ID" value="NZ_FTMS01000002.1"/>
</dbReference>